<dbReference type="InterPro" id="IPR022038">
    <property type="entry name" value="Ig-like_bact"/>
</dbReference>
<evidence type="ECO:0000256" key="5">
    <source>
        <dbReference type="SAM" id="Phobius"/>
    </source>
</evidence>
<evidence type="ECO:0000259" key="7">
    <source>
        <dbReference type="Pfam" id="PF13290"/>
    </source>
</evidence>
<feature type="region of interest" description="Disordered" evidence="4">
    <location>
        <begin position="2055"/>
        <end position="2118"/>
    </location>
</feature>
<evidence type="ECO:0000256" key="1">
    <source>
        <dbReference type="ARBA" id="ARBA00004613"/>
    </source>
</evidence>
<gene>
    <name evidence="10" type="ORF">UT34_C0002G0241</name>
</gene>
<keyword evidence="5" id="KW-0472">Membrane</keyword>
<dbReference type="Pfam" id="PF12245">
    <property type="entry name" value="Big_3_2"/>
    <property type="match status" value="2"/>
</dbReference>
<accession>A0A0G0MNU6</accession>
<dbReference type="Gene3D" id="2.60.40.10">
    <property type="entry name" value="Immunoglobulins"/>
    <property type="match status" value="6"/>
</dbReference>
<feature type="transmembrane region" description="Helical" evidence="5">
    <location>
        <begin position="2208"/>
        <end position="2227"/>
    </location>
</feature>
<sequence>MLHLLTRFASRYFSRFISVFLSLYLILGPALSVATSDVFAASVHTVVVGGNIQAAINAADPGDIIDIQAGTFTPSSTLNVNKSLTIQGAGIDATVIDAAGYTGYGMHVTAGNVILKNFTFRNAHGTSGYGLKIANVDFISLENLKVELSYRTNVDFYGVDYGTLLNVQAYGATYGNGISITNGNHFTLTNITTSGNAWGGIALYTGTSYLPAAVSDITINGAVNISEPVKMYSEVINLGESISDIHYSISDFKYVVTFAGNPKFVFYFGNQTLDSAIGTATLIGTVKGWGSDFKIFDNALGYYVYPVPVAPVTLGLNVQSKSATPGSLPVALACGNGTNDNTPSHVWSAAVGSNIKYQRAAQPPAGSWWTDPTIYSATNTDWLWFGTAGAGNGWDGTWKLRVRAFEDANSNNVLDSADSVSNWSNECAINYDDTKPTTPVIEVPDEGKAFNTTPILNNWSDSVDTSGILKYVVEYQYDDGHSFSGGPYRETTVSQRNHVPNLSEEGGVKFRVKAVDNFGNESGWSEWRHYNYDITNASSVFNTPLAGNFNSEISITGTSVDNVGVDFVTLFYKNSSDADVPANWVKITDVVNPSKNTPFNWSYGWTPIVDGTYDLKVSATDKAGNVENTAYVYGITFDATAPAVPTLVSPADGAYIKPSLAMLDWSDVTDPHGPVTYKYKSSWNGGGHYGPVSTGTNSIINATASAYRTYSWQVQACDSFGNCSDWSGPWTVTIDGTAPTMPKWTNTERFTQNGDYAYTTDRVRMDMKFTQSSDTFGVDHYDYQFVRADLDGNKLQSGQVNMNTYLGGISCVSGICTWKPDLQDNSQWIFRMRAVDKAGNTSSWSNWNGASDSQFYNFSFDFNDFDAGAGVFARGDYDHTSGNASFVVRENVNPISEITSPDIETNNTIISINYTASDVGTKVKTVGLYRSDDILYMYSDNGTFYYNLVGEPDGTKCFYTRAEDTADDASLDAGEGNIEAVPTDKCEIQVKLDTTAPTVGNINFTVDFNPYLMGEGFGVSANVSDSFAGIKPSTCEFTYDGGLNWESGNYVGGKCVDFKSTGDNQSLAVNVRVQDRYGNIGYGSPVVRTSDLNDPTSTVTIDNVYSGPMVYDGGTINGVATDSASEVELLKVTVKRSGDNRYWNGSTFGCMLCFLPQFKSVSLANLPTWTYSGIPAGSFTNGRTYTVTPYATDSVWHIAQGTSDAFIWDSTAPTDPSSYTTVPAVGFINDNTITVNWPEVNLPGGAFDTLSGVAGYSYDFTHSEVDVPDNIQDIPVSINSITSSVLDDGVWYFHLRTVDNVGNWTNTSHVGPFTVDVTDPSVTISSPVNNSWVNHFTVSGTADDATSRINNIRVEFRKFAGGALIQTCEATYIGTSWSLDVNGLSTCTIPDGKYRIIAIATDNATNSSSVSKSGIKVDTTGPMVGSIDFTVDFDPFVNGNGFLVSVPVSETFNDANARRGLDTTSCKFSYDNGSNWENGHYGIVSLFPLKYGCYDTKSAGENQTLEVLAKAKDLMGNEAISSMSTRISDRRDPSVTVDIDEEYYSPSTFGTGVIKGTSFDAVSGIDSIKVTIQRDSDGKFWNGSSWCNPLACILTKFRPTSLSSDSTSWSYDGTSISFTDGVSYTVKAYAYDKVLNSSSSSDTFVWDITAPTADIVFPAGLIYPDPSESAKTFEVVFSEDVEENQAENPANYFLHNWPGFGGSGDLDGDATIVYDPLTYTATVTLTNAGWYVSPEQEWGVENIHDLAGNLQLINPYSETSTELIAPVTTVEGVSDQWYKSDVTVSLACTDIAGSGCARTYYTTDGTEPTTGSAQGSSFVLDADGEYVIKYFSVDNAGNIENIQTLSFTVKVDKTNPINPSEFVSDPDINTPSLGSDITVTWNNIPEPASTPTPSLVITGAVDNLSGVNGFSYLFTQNATDFPDTVIDGDRDTHEVTQSALSDGSWYFHLRTVDLAGNWSDPVSYGPMILDNQKPVISLIGAVTVTLTAGDTYTDQGAAAVDNQDGDITPSIATISDVNDNSSGTYHVTYNVTDTAGNPADEVIRTVVVVNPPVVPAVQGEQTGPEDNGGSEEPSNIPSEDNEEDGNGEVLGLTCEEKQTTSGYVYEDKNGNGRRDSNEKGIGGVKIEIRYTNDNGEITKVMTVTTDKTGKWKAQLCPADYTLALKETSLPENYKMGEEVKGISVKSGEDLNNINIAVEKESSGWDLRWAFVILAILLVLGGGANLYLRNRMKMSK</sequence>
<dbReference type="Gene3D" id="3.30.1920.20">
    <property type="match status" value="1"/>
</dbReference>
<feature type="domain" description="Ig-like" evidence="6">
    <location>
        <begin position="531"/>
        <end position="629"/>
    </location>
</feature>
<evidence type="ECO:0000259" key="8">
    <source>
        <dbReference type="Pfam" id="PF16403"/>
    </source>
</evidence>
<dbReference type="Pfam" id="PF16403">
    <property type="entry name" value="Bact_surface_Ig-like"/>
    <property type="match status" value="1"/>
</dbReference>
<dbReference type="STRING" id="1619100.UT34_C0002G0241"/>
<dbReference type="InterPro" id="IPR059177">
    <property type="entry name" value="GH29D-like_dom"/>
</dbReference>
<proteinExistence type="predicted"/>
<dbReference type="Pfam" id="PF13290">
    <property type="entry name" value="CHB_HEX_C_1"/>
    <property type="match status" value="1"/>
</dbReference>
<dbReference type="InterPro" id="IPR013783">
    <property type="entry name" value="Ig-like_fold"/>
</dbReference>
<evidence type="ECO:0000313" key="11">
    <source>
        <dbReference type="Proteomes" id="UP000034799"/>
    </source>
</evidence>
<dbReference type="NCBIfam" id="NF047446">
    <property type="entry name" value="barrel_OmpL47"/>
    <property type="match status" value="1"/>
</dbReference>
<dbReference type="Proteomes" id="UP000034799">
    <property type="component" value="Unassembled WGS sequence"/>
</dbReference>
<dbReference type="InterPro" id="IPR033764">
    <property type="entry name" value="Sdr_B"/>
</dbReference>
<comment type="subcellular location">
    <subcellularLocation>
        <location evidence="1">Secreted</location>
    </subcellularLocation>
</comment>
<dbReference type="InterPro" id="IPR032179">
    <property type="entry name" value="Cry22Aa_Ig-like"/>
</dbReference>
<feature type="compositionally biased region" description="Basic and acidic residues" evidence="4">
    <location>
        <begin position="2105"/>
        <end position="2118"/>
    </location>
</feature>
<evidence type="ECO:0000256" key="2">
    <source>
        <dbReference type="ARBA" id="ARBA00022525"/>
    </source>
</evidence>
<dbReference type="Pfam" id="PF17210">
    <property type="entry name" value="SdrD_B"/>
    <property type="match status" value="1"/>
</dbReference>
<keyword evidence="5" id="KW-0812">Transmembrane</keyword>
<dbReference type="SUPFAM" id="SSF117074">
    <property type="entry name" value="Hypothetical protein PA1324"/>
    <property type="match status" value="1"/>
</dbReference>
<organism evidence="10 11">
    <name type="scientific">candidate division WS6 bacterium GW2011_GWF2_39_15</name>
    <dbReference type="NCBI Taxonomy" id="1619100"/>
    <lineage>
        <taxon>Bacteria</taxon>
        <taxon>Candidatus Dojkabacteria</taxon>
    </lineage>
</organism>
<dbReference type="InterPro" id="IPR058094">
    <property type="entry name" value="Ig-like_OmpL47-like"/>
</dbReference>
<name>A0A0G0MNU6_9BACT</name>
<dbReference type="SUPFAM" id="SSF51126">
    <property type="entry name" value="Pectin lyase-like"/>
    <property type="match status" value="1"/>
</dbReference>
<dbReference type="InterPro" id="IPR011050">
    <property type="entry name" value="Pectin_lyase_fold/virulence"/>
</dbReference>
<keyword evidence="5" id="KW-1133">Transmembrane helix</keyword>
<comment type="caution">
    <text evidence="10">The sequence shown here is derived from an EMBL/GenBank/DDBJ whole genome shotgun (WGS) entry which is preliminary data.</text>
</comment>
<feature type="domain" description="Ig-like" evidence="6">
    <location>
        <begin position="763"/>
        <end position="844"/>
    </location>
</feature>
<evidence type="ECO:0000259" key="9">
    <source>
        <dbReference type="Pfam" id="PF17210"/>
    </source>
</evidence>
<dbReference type="InterPro" id="IPR006626">
    <property type="entry name" value="PbH1"/>
</dbReference>
<keyword evidence="2" id="KW-0964">Secreted</keyword>
<evidence type="ECO:0000256" key="4">
    <source>
        <dbReference type="SAM" id="MobiDB-lite"/>
    </source>
</evidence>
<feature type="domain" description="GH29D-like beta-sandwich" evidence="7">
    <location>
        <begin position="1778"/>
        <end position="1844"/>
    </location>
</feature>
<evidence type="ECO:0000313" key="10">
    <source>
        <dbReference type="EMBL" id="KKR05734.1"/>
    </source>
</evidence>
<dbReference type="InterPro" id="IPR036116">
    <property type="entry name" value="FN3_sf"/>
</dbReference>
<keyword evidence="3" id="KW-0732">Signal</keyword>
<dbReference type="SUPFAM" id="SSF49265">
    <property type="entry name" value="Fibronectin type III"/>
    <property type="match status" value="1"/>
</dbReference>
<dbReference type="GO" id="GO:0005576">
    <property type="term" value="C:extracellular region"/>
    <property type="evidence" value="ECO:0007669"/>
    <property type="project" value="UniProtKB-SubCell"/>
</dbReference>
<feature type="domain" description="SD-repeat containing protein B" evidence="9">
    <location>
        <begin position="2103"/>
        <end position="2192"/>
    </location>
</feature>
<evidence type="ECO:0000256" key="3">
    <source>
        <dbReference type="ARBA" id="ARBA00022729"/>
    </source>
</evidence>
<dbReference type="PATRIC" id="fig|1619100.3.peg.790"/>
<feature type="domain" description="Pesticidal crystal protein Cry22Aa Ig-like" evidence="8">
    <location>
        <begin position="1976"/>
        <end position="2048"/>
    </location>
</feature>
<protein>
    <submittedName>
        <fullName evidence="10">Cna B domain-containing protein</fullName>
    </submittedName>
</protein>
<dbReference type="EMBL" id="LBWK01000002">
    <property type="protein sequence ID" value="KKR05734.1"/>
    <property type="molecule type" value="Genomic_DNA"/>
</dbReference>
<reference evidence="10 11" key="1">
    <citation type="journal article" date="2015" name="Nature">
        <title>rRNA introns, odd ribosomes, and small enigmatic genomes across a large radiation of phyla.</title>
        <authorList>
            <person name="Brown C.T."/>
            <person name="Hug L.A."/>
            <person name="Thomas B.C."/>
            <person name="Sharon I."/>
            <person name="Castelle C.J."/>
            <person name="Singh A."/>
            <person name="Wilkins M.J."/>
            <person name="Williams K.H."/>
            <person name="Banfield J.F."/>
        </authorList>
    </citation>
    <scope>NUCLEOTIDE SEQUENCE [LARGE SCALE GENOMIC DNA]</scope>
</reference>
<evidence type="ECO:0000259" key="6">
    <source>
        <dbReference type="Pfam" id="PF12245"/>
    </source>
</evidence>
<dbReference type="SMART" id="SM00710">
    <property type="entry name" value="PbH1"/>
    <property type="match status" value="5"/>
</dbReference>